<protein>
    <submittedName>
        <fullName evidence="1">Uncharacterized protein</fullName>
    </submittedName>
</protein>
<gene>
    <name evidence="1" type="ORF">BDV95DRAFT_485478</name>
</gene>
<accession>A0A7C8IG13</accession>
<keyword evidence="2" id="KW-1185">Reference proteome</keyword>
<evidence type="ECO:0000313" key="1">
    <source>
        <dbReference type="EMBL" id="KAF2875932.1"/>
    </source>
</evidence>
<dbReference type="AlphaFoldDB" id="A0A7C8IG13"/>
<comment type="caution">
    <text evidence="1">The sequence shown here is derived from an EMBL/GenBank/DDBJ whole genome shotgun (WGS) entry which is preliminary data.</text>
</comment>
<organism evidence="1 2">
    <name type="scientific">Massariosphaeria phaeospora</name>
    <dbReference type="NCBI Taxonomy" id="100035"/>
    <lineage>
        <taxon>Eukaryota</taxon>
        <taxon>Fungi</taxon>
        <taxon>Dikarya</taxon>
        <taxon>Ascomycota</taxon>
        <taxon>Pezizomycotina</taxon>
        <taxon>Dothideomycetes</taxon>
        <taxon>Pleosporomycetidae</taxon>
        <taxon>Pleosporales</taxon>
        <taxon>Pleosporales incertae sedis</taxon>
        <taxon>Massariosphaeria</taxon>
    </lineage>
</organism>
<dbReference type="OrthoDB" id="2679825at2759"/>
<proteinExistence type="predicted"/>
<dbReference type="Proteomes" id="UP000481861">
    <property type="component" value="Unassembled WGS sequence"/>
</dbReference>
<sequence>MPSSKDRLYVALYARGGAPTMPGKEDTYHWALLVGPKDEVENGVGMRYHAKERITGPNTSAWLFEERETTLSATSMLLVRVMIAKVEKKDRLLAAIRNTPVRQGVAEWNCVAWVQEALRNLEVDGRALGTGVTEWTKVRNAAMEYCQRKKDGHRFDGQGDYDMKKVPTYDLVEGKEKMP</sequence>
<evidence type="ECO:0000313" key="2">
    <source>
        <dbReference type="Proteomes" id="UP000481861"/>
    </source>
</evidence>
<dbReference type="EMBL" id="JAADJZ010000004">
    <property type="protein sequence ID" value="KAF2875932.1"/>
    <property type="molecule type" value="Genomic_DNA"/>
</dbReference>
<reference evidence="1 2" key="1">
    <citation type="submission" date="2020-01" db="EMBL/GenBank/DDBJ databases">
        <authorList>
            <consortium name="DOE Joint Genome Institute"/>
            <person name="Haridas S."/>
            <person name="Albert R."/>
            <person name="Binder M."/>
            <person name="Bloem J."/>
            <person name="Labutti K."/>
            <person name="Salamov A."/>
            <person name="Andreopoulos B."/>
            <person name="Baker S.E."/>
            <person name="Barry K."/>
            <person name="Bills G."/>
            <person name="Bluhm B.H."/>
            <person name="Cannon C."/>
            <person name="Castanera R."/>
            <person name="Culley D.E."/>
            <person name="Daum C."/>
            <person name="Ezra D."/>
            <person name="Gonzalez J.B."/>
            <person name="Henrissat B."/>
            <person name="Kuo A."/>
            <person name="Liang C."/>
            <person name="Lipzen A."/>
            <person name="Lutzoni F."/>
            <person name="Magnuson J."/>
            <person name="Mondo S."/>
            <person name="Nolan M."/>
            <person name="Ohm R."/>
            <person name="Pangilinan J."/>
            <person name="Park H.-J.H."/>
            <person name="Ramirez L."/>
            <person name="Alfaro M."/>
            <person name="Sun H."/>
            <person name="Tritt A."/>
            <person name="Yoshinaga Y."/>
            <person name="Zwiers L.-H.L."/>
            <person name="Turgeon B.G."/>
            <person name="Goodwin S.B."/>
            <person name="Spatafora J.W."/>
            <person name="Crous P.W."/>
            <person name="Grigoriev I.V."/>
        </authorList>
    </citation>
    <scope>NUCLEOTIDE SEQUENCE [LARGE SCALE GENOMIC DNA]</scope>
    <source>
        <strain evidence="1 2">CBS 611.86</strain>
    </source>
</reference>
<name>A0A7C8IG13_9PLEO</name>
<dbReference type="Pfam" id="PF21858">
    <property type="entry name" value="DUF6914"/>
    <property type="match status" value="1"/>
</dbReference>
<dbReference type="InterPro" id="IPR054208">
    <property type="entry name" value="DUF6914"/>
</dbReference>